<evidence type="ECO:0000313" key="2">
    <source>
        <dbReference type="Proteomes" id="UP000620064"/>
    </source>
</evidence>
<comment type="caution">
    <text evidence="1">The sequence shown here is derived from an EMBL/GenBank/DDBJ whole genome shotgun (WGS) entry which is preliminary data.</text>
</comment>
<dbReference type="EMBL" id="BMLV01000002">
    <property type="protein sequence ID" value="GGP03326.1"/>
    <property type="molecule type" value="Genomic_DNA"/>
</dbReference>
<name>A0ABQ2NIU1_9FLAO</name>
<reference evidence="2" key="1">
    <citation type="journal article" date="2019" name="Int. J. Syst. Evol. Microbiol.">
        <title>The Global Catalogue of Microorganisms (GCM) 10K type strain sequencing project: providing services to taxonomists for standard genome sequencing and annotation.</title>
        <authorList>
            <consortium name="The Broad Institute Genomics Platform"/>
            <consortium name="The Broad Institute Genome Sequencing Center for Infectious Disease"/>
            <person name="Wu L."/>
            <person name="Ma J."/>
        </authorList>
    </citation>
    <scope>NUCLEOTIDE SEQUENCE [LARGE SCALE GENOMIC DNA]</scope>
    <source>
        <strain evidence="2">CGMCC 1.7656</strain>
    </source>
</reference>
<proteinExistence type="predicted"/>
<gene>
    <name evidence="1" type="ORF">GCM10010992_11280</name>
</gene>
<dbReference type="Proteomes" id="UP000620064">
    <property type="component" value="Unassembled WGS sequence"/>
</dbReference>
<accession>A0ABQ2NIU1</accession>
<dbReference type="RefSeq" id="WP_188617105.1">
    <property type="nucleotide sequence ID" value="NZ_BMLV01000002.1"/>
</dbReference>
<keyword evidence="2" id="KW-1185">Reference proteome</keyword>
<organism evidence="1 2">
    <name type="scientific">Cloacibacterium rupense</name>
    <dbReference type="NCBI Taxonomy" id="517423"/>
    <lineage>
        <taxon>Bacteria</taxon>
        <taxon>Pseudomonadati</taxon>
        <taxon>Bacteroidota</taxon>
        <taxon>Flavobacteriia</taxon>
        <taxon>Flavobacteriales</taxon>
        <taxon>Weeksellaceae</taxon>
    </lineage>
</organism>
<evidence type="ECO:0000313" key="1">
    <source>
        <dbReference type="EMBL" id="GGP03326.1"/>
    </source>
</evidence>
<protein>
    <submittedName>
        <fullName evidence="1">Uncharacterized protein</fullName>
    </submittedName>
</protein>
<sequence length="110" mass="12472">MIFCLGIFIFPKQNFFSANEKSDCCKTEKSCCDKSEKKPCHSNENEKKSCEGNCASCYSCGSTVVFNLENKNISEDAIHIEFYSPKVENLYLQPHLSSLFNSIWQPPKIG</sequence>